<dbReference type="InterPro" id="IPR000835">
    <property type="entry name" value="HTH_MarR-typ"/>
</dbReference>
<dbReference type="eggNOG" id="COG1846">
    <property type="taxonomic scope" value="Bacteria"/>
</dbReference>
<protein>
    <submittedName>
        <fullName evidence="5">Transcriptional regulator, MarR family</fullName>
    </submittedName>
</protein>
<dbReference type="PANTHER" id="PTHR42756:SF1">
    <property type="entry name" value="TRANSCRIPTIONAL REPRESSOR OF EMRAB OPERON"/>
    <property type="match status" value="1"/>
</dbReference>
<dbReference type="STRING" id="525919.Apre_1224"/>
<feature type="domain" description="HTH marR-type" evidence="4">
    <location>
        <begin position="1"/>
        <end position="137"/>
    </location>
</feature>
<dbReference type="SMART" id="SM00347">
    <property type="entry name" value="HTH_MARR"/>
    <property type="match status" value="1"/>
</dbReference>
<evidence type="ECO:0000313" key="6">
    <source>
        <dbReference type="Proteomes" id="UP000002294"/>
    </source>
</evidence>
<dbReference type="Gene3D" id="1.10.10.10">
    <property type="entry name" value="Winged helix-like DNA-binding domain superfamily/Winged helix DNA-binding domain"/>
    <property type="match status" value="1"/>
</dbReference>
<evidence type="ECO:0000313" key="5">
    <source>
        <dbReference type="EMBL" id="ACV29248.1"/>
    </source>
</evidence>
<dbReference type="OrthoDB" id="2288024at2"/>
<keyword evidence="6" id="KW-1185">Reference proteome</keyword>
<dbReference type="PRINTS" id="PR00598">
    <property type="entry name" value="HTHMARR"/>
</dbReference>
<keyword evidence="2" id="KW-0238">DNA-binding</keyword>
<sequence>MLKFEEYMPFATSKAAKIMNDAFNNVVLKYGLTRSQCIAMYYINSVGSTNQKDLAKQMNIRESTMTGLLDRMERDDLIERKPDIEDMRRKSISLSKKGVEELNNISHVSEEFIKEASIKIDDESIGIFHKVLDQMVESVLEWQDNKIKSLE</sequence>
<evidence type="ECO:0000256" key="1">
    <source>
        <dbReference type="ARBA" id="ARBA00023015"/>
    </source>
</evidence>
<reference evidence="5 6" key="1">
    <citation type="journal article" date="2009" name="Stand. Genomic Sci.">
        <title>Complete genome sequence of Anaerococcus prevotii type strain (PC1).</title>
        <authorList>
            <person name="Labutti K."/>
            <person name="Pukall R."/>
            <person name="Steenblock K."/>
            <person name="Glavina Del Rio T."/>
            <person name="Tice H."/>
            <person name="Copeland A."/>
            <person name="Cheng J.F."/>
            <person name="Lucas S."/>
            <person name="Chen F."/>
            <person name="Nolan M."/>
            <person name="Bruce D."/>
            <person name="Goodwin L."/>
            <person name="Pitluck S."/>
            <person name="Ivanova N."/>
            <person name="Mavromatis K."/>
            <person name="Ovchinnikova G."/>
            <person name="Pati A."/>
            <person name="Chen A."/>
            <person name="Palaniappan K."/>
            <person name="Land M."/>
            <person name="Hauser L."/>
            <person name="Chang Y.J."/>
            <person name="Jeffries C.D."/>
            <person name="Chain P."/>
            <person name="Saunders E."/>
            <person name="Brettin T."/>
            <person name="Detter J.C."/>
            <person name="Han C."/>
            <person name="Goker M."/>
            <person name="Bristow J."/>
            <person name="Eisen J.A."/>
            <person name="Markowitz V."/>
            <person name="Hugenholtz P."/>
            <person name="Kyrpides N.C."/>
            <person name="Klenk H.P."/>
            <person name="Lapidus A."/>
        </authorList>
    </citation>
    <scope>NUCLEOTIDE SEQUENCE [LARGE SCALE GENOMIC DNA]</scope>
    <source>
        <strain evidence="6">ATCC 9321 / DSM 20548 / JCM 6508 / NCTC 11806 / PC1</strain>
    </source>
</reference>
<evidence type="ECO:0000256" key="3">
    <source>
        <dbReference type="ARBA" id="ARBA00023163"/>
    </source>
</evidence>
<keyword evidence="1" id="KW-0805">Transcription regulation</keyword>
<dbReference type="Pfam" id="PF01047">
    <property type="entry name" value="MarR"/>
    <property type="match status" value="1"/>
</dbReference>
<proteinExistence type="predicted"/>
<dbReference type="GO" id="GO:0003677">
    <property type="term" value="F:DNA binding"/>
    <property type="evidence" value="ECO:0007669"/>
    <property type="project" value="UniProtKB-KW"/>
</dbReference>
<dbReference type="KEGG" id="apr:Apre_1224"/>
<dbReference type="EMBL" id="CP001708">
    <property type="protein sequence ID" value="ACV29248.1"/>
    <property type="molecule type" value="Genomic_DNA"/>
</dbReference>
<dbReference type="SUPFAM" id="SSF46785">
    <property type="entry name" value="Winged helix' DNA-binding domain"/>
    <property type="match status" value="1"/>
</dbReference>
<evidence type="ECO:0000256" key="2">
    <source>
        <dbReference type="ARBA" id="ARBA00023125"/>
    </source>
</evidence>
<accession>C7RDI5</accession>
<dbReference type="Proteomes" id="UP000002294">
    <property type="component" value="Chromosome"/>
</dbReference>
<dbReference type="InterPro" id="IPR036388">
    <property type="entry name" value="WH-like_DNA-bd_sf"/>
</dbReference>
<name>C7RDI5_ANAPD</name>
<dbReference type="RefSeq" id="WP_015778147.1">
    <property type="nucleotide sequence ID" value="NC_013171.1"/>
</dbReference>
<dbReference type="AlphaFoldDB" id="C7RDI5"/>
<evidence type="ECO:0000259" key="4">
    <source>
        <dbReference type="PROSITE" id="PS50995"/>
    </source>
</evidence>
<dbReference type="PANTHER" id="PTHR42756">
    <property type="entry name" value="TRANSCRIPTIONAL REGULATOR, MARR"/>
    <property type="match status" value="1"/>
</dbReference>
<dbReference type="InterPro" id="IPR036390">
    <property type="entry name" value="WH_DNA-bd_sf"/>
</dbReference>
<dbReference type="GO" id="GO:0003700">
    <property type="term" value="F:DNA-binding transcription factor activity"/>
    <property type="evidence" value="ECO:0007669"/>
    <property type="project" value="InterPro"/>
</dbReference>
<gene>
    <name evidence="5" type="ordered locus">Apre_1224</name>
</gene>
<dbReference type="HOGENOM" id="CLU_083287_18_6_9"/>
<keyword evidence="3" id="KW-0804">Transcription</keyword>
<organism evidence="5 6">
    <name type="scientific">Anaerococcus prevotii (strain ATCC 9321 / DSM 20548 / JCM 6508 / NCTC 11806 / PC1)</name>
    <name type="common">Peptostreptococcus prevotii</name>
    <name type="synonym">Peptococcus prevotii</name>
    <dbReference type="NCBI Taxonomy" id="525919"/>
    <lineage>
        <taxon>Bacteria</taxon>
        <taxon>Bacillati</taxon>
        <taxon>Bacillota</taxon>
        <taxon>Tissierellia</taxon>
        <taxon>Tissierellales</taxon>
        <taxon>Peptoniphilaceae</taxon>
        <taxon>Anaerococcus</taxon>
    </lineage>
</organism>
<dbReference type="PROSITE" id="PS50995">
    <property type="entry name" value="HTH_MARR_2"/>
    <property type="match status" value="1"/>
</dbReference>